<protein>
    <submittedName>
        <fullName evidence="2">Glycosyltransferase WbuB</fullName>
    </submittedName>
</protein>
<keyword evidence="2" id="KW-0808">Transferase</keyword>
<accession>A0A7C4KJ12</accession>
<dbReference type="AlphaFoldDB" id="A0A7C4KJ12"/>
<evidence type="ECO:0000259" key="1">
    <source>
        <dbReference type="Pfam" id="PF13579"/>
    </source>
</evidence>
<dbReference type="PANTHER" id="PTHR45947:SF3">
    <property type="entry name" value="SULFOQUINOVOSYL TRANSFERASE SQD2"/>
    <property type="match status" value="1"/>
</dbReference>
<dbReference type="EMBL" id="DSYK01000659">
    <property type="protein sequence ID" value="HGS22812.1"/>
    <property type="molecule type" value="Genomic_DNA"/>
</dbReference>
<reference evidence="2" key="1">
    <citation type="journal article" date="2020" name="mSystems">
        <title>Genome- and Community-Level Interaction Insights into Carbon Utilization and Element Cycling Functions of Hydrothermarchaeota in Hydrothermal Sediment.</title>
        <authorList>
            <person name="Zhou Z."/>
            <person name="Liu Y."/>
            <person name="Xu W."/>
            <person name="Pan J."/>
            <person name="Luo Z.H."/>
            <person name="Li M."/>
        </authorList>
    </citation>
    <scope>NUCLEOTIDE SEQUENCE [LARGE SCALE GENOMIC DNA]</scope>
    <source>
        <strain evidence="2">SpSt-573</strain>
    </source>
</reference>
<proteinExistence type="predicted"/>
<dbReference type="Pfam" id="PF13692">
    <property type="entry name" value="Glyco_trans_1_4"/>
    <property type="match status" value="1"/>
</dbReference>
<feature type="domain" description="Glycosyltransferase subfamily 4-like N-terminal" evidence="1">
    <location>
        <begin position="18"/>
        <end position="197"/>
    </location>
</feature>
<name>A0A7C4KJ12_9CHLR</name>
<dbReference type="Pfam" id="PF13579">
    <property type="entry name" value="Glyco_trans_4_4"/>
    <property type="match status" value="1"/>
</dbReference>
<dbReference type="InterPro" id="IPR050194">
    <property type="entry name" value="Glycosyltransferase_grp1"/>
</dbReference>
<dbReference type="Gene3D" id="3.40.50.2000">
    <property type="entry name" value="Glycogen Phosphorylase B"/>
    <property type="match status" value="2"/>
</dbReference>
<dbReference type="PANTHER" id="PTHR45947">
    <property type="entry name" value="SULFOQUINOVOSYL TRANSFERASE SQD2"/>
    <property type="match status" value="1"/>
</dbReference>
<dbReference type="SUPFAM" id="SSF53756">
    <property type="entry name" value="UDP-Glycosyltransferase/glycogen phosphorylase"/>
    <property type="match status" value="1"/>
</dbReference>
<comment type="caution">
    <text evidence="2">The sequence shown here is derived from an EMBL/GenBank/DDBJ whole genome shotgun (WGS) entry which is preliminary data.</text>
</comment>
<dbReference type="GO" id="GO:0016758">
    <property type="term" value="F:hexosyltransferase activity"/>
    <property type="evidence" value="ECO:0007669"/>
    <property type="project" value="TreeGrafter"/>
</dbReference>
<sequence>MHILLIHQAFASLNEAGGTRHHELARYLVSCGHRVTIIASPVNYLSGQRGTRPAWVERQEDPPGITLLRTYTYPALHRSFFHRVLSFLSFMVSSFIVGLGVREVDLVWGTSPPIFQAVTGWLLARLKGAPFLLEIRDLWPAFAMAVGVLRNPLLVRASLWLEGFLYRHADRVMVNSPGFIQHVTRRGARRVELVPNGADPLMFSPNGHGESFRQAQGLDDQFVVLYAGAHGLSNDLDVVLEAASCLRDEPRIAFLLVGDGKEKPHLQARAEALKLKNLRFLPPVPKAGMSEVMAAADACLAILKPIDLYRTTYPNKVFDYMAAARPVILAIDGVIRQVVEDAQAGLFVPPGNPCALAEAVRTLAADPQAARRMGESGRQYIESHFNRQHLAEQLNSILVEMRGSHGRENSRRR</sequence>
<evidence type="ECO:0000313" key="2">
    <source>
        <dbReference type="EMBL" id="HGS22812.1"/>
    </source>
</evidence>
<dbReference type="CDD" id="cd03794">
    <property type="entry name" value="GT4_WbuB-like"/>
    <property type="match status" value="1"/>
</dbReference>
<organism evidence="2">
    <name type="scientific">Anaerolinea thermolimosa</name>
    <dbReference type="NCBI Taxonomy" id="229919"/>
    <lineage>
        <taxon>Bacteria</taxon>
        <taxon>Bacillati</taxon>
        <taxon>Chloroflexota</taxon>
        <taxon>Anaerolineae</taxon>
        <taxon>Anaerolineales</taxon>
        <taxon>Anaerolineaceae</taxon>
        <taxon>Anaerolinea</taxon>
    </lineage>
</organism>
<dbReference type="InterPro" id="IPR028098">
    <property type="entry name" value="Glyco_trans_4-like_N"/>
</dbReference>
<gene>
    <name evidence="2" type="ORF">ENT37_13235</name>
</gene>